<dbReference type="OrthoDB" id="1738184at2759"/>
<protein>
    <submittedName>
        <fullName evidence="3">PENTATRICOPEPTIDE REPEAT-CONTAINING PROTEIN</fullName>
    </submittedName>
</protein>
<feature type="domain" description="Helicase C-terminal" evidence="2">
    <location>
        <begin position="1"/>
        <end position="158"/>
    </location>
</feature>
<dbReference type="EMBL" id="JAPFFL010000002">
    <property type="protein sequence ID" value="KAJ6742830.1"/>
    <property type="molecule type" value="Genomic_DNA"/>
</dbReference>
<name>A0A9Q0ZQ49_SALVM</name>
<dbReference type="PANTHER" id="PTHR47958">
    <property type="entry name" value="ATP-DEPENDENT RNA HELICASE DBP3"/>
    <property type="match status" value="1"/>
</dbReference>
<reference evidence="3" key="1">
    <citation type="submission" date="2022-11" db="EMBL/GenBank/DDBJ databases">
        <authorList>
            <person name="Hyden B.L."/>
            <person name="Feng K."/>
            <person name="Yates T."/>
            <person name="Jawdy S."/>
            <person name="Smart L.B."/>
            <person name="Muchero W."/>
        </authorList>
    </citation>
    <scope>NUCLEOTIDE SEQUENCE</scope>
    <source>
        <tissue evidence="3">Shoot tip</tissue>
    </source>
</reference>
<keyword evidence="4" id="KW-1185">Reference proteome</keyword>
<evidence type="ECO:0000313" key="4">
    <source>
        <dbReference type="Proteomes" id="UP001151529"/>
    </source>
</evidence>
<keyword evidence="1" id="KW-0694">RNA-binding</keyword>
<evidence type="ECO:0000259" key="2">
    <source>
        <dbReference type="PROSITE" id="PS51194"/>
    </source>
</evidence>
<dbReference type="Proteomes" id="UP001151529">
    <property type="component" value="Chromosome 6"/>
</dbReference>
<evidence type="ECO:0000256" key="1">
    <source>
        <dbReference type="ARBA" id="ARBA00022884"/>
    </source>
</evidence>
<dbReference type="SUPFAM" id="SSF52540">
    <property type="entry name" value="P-loop containing nucleoside triphosphate hydrolases"/>
    <property type="match status" value="1"/>
</dbReference>
<dbReference type="GO" id="GO:0003723">
    <property type="term" value="F:RNA binding"/>
    <property type="evidence" value="ECO:0007669"/>
    <property type="project" value="UniProtKB-KW"/>
</dbReference>
<dbReference type="Gene3D" id="3.40.50.300">
    <property type="entry name" value="P-loop containing nucleotide triphosphate hydrolases"/>
    <property type="match status" value="1"/>
</dbReference>
<reference evidence="3" key="2">
    <citation type="journal article" date="2023" name="Int. J. Mol. Sci.">
        <title>De Novo Assembly and Annotation of 11 Diverse Shrub Willow (Salix) Genomes Reveals Novel Gene Organization in Sex-Linked Regions.</title>
        <authorList>
            <person name="Hyden B."/>
            <person name="Feng K."/>
            <person name="Yates T.B."/>
            <person name="Jawdy S."/>
            <person name="Cereghino C."/>
            <person name="Smart L.B."/>
            <person name="Muchero W."/>
        </authorList>
    </citation>
    <scope>NUCLEOTIDE SEQUENCE [LARGE SCALE GENOMIC DNA]</scope>
    <source>
        <tissue evidence="3">Shoot tip</tissue>
    </source>
</reference>
<dbReference type="SMART" id="SM00490">
    <property type="entry name" value="HELICc"/>
    <property type="match status" value="1"/>
</dbReference>
<dbReference type="AlphaFoldDB" id="A0A9Q0ZQ49"/>
<evidence type="ECO:0000313" key="3">
    <source>
        <dbReference type="EMBL" id="KAJ6742830.1"/>
    </source>
</evidence>
<dbReference type="PROSITE" id="PS51194">
    <property type="entry name" value="HELICASE_CTER"/>
    <property type="match status" value="1"/>
</dbReference>
<sequence length="192" mass="21809">MWDSVNMVREMMETRRIRKEAGCSWIQVKNKIHTFVAGGGFKFHNSDEYKKIWNKLREAMEEVGYVTNTDVVLHDVNEETKAMWVCGHNVKDIKCVVNYDFPSSLEDYVHRIGRTGRAGARGTAFTFFTESNAKFARELIKILQETGQIVPLSLQLLMASSTNKAFSYVKKLPVRGGDAYLCAALSNIEMKG</sequence>
<proteinExistence type="predicted"/>
<comment type="caution">
    <text evidence="3">The sequence shown here is derived from an EMBL/GenBank/DDBJ whole genome shotgun (WGS) entry which is preliminary data.</text>
</comment>
<dbReference type="Pfam" id="PF00271">
    <property type="entry name" value="Helicase_C"/>
    <property type="match status" value="1"/>
</dbReference>
<gene>
    <name evidence="3" type="ORF">OIU85_016869</name>
</gene>
<accession>A0A9Q0ZQ49</accession>
<dbReference type="InterPro" id="IPR027417">
    <property type="entry name" value="P-loop_NTPase"/>
</dbReference>
<organism evidence="3 4">
    <name type="scientific">Salix viminalis</name>
    <name type="common">Common osier</name>
    <name type="synonym">Basket willow</name>
    <dbReference type="NCBI Taxonomy" id="40686"/>
    <lineage>
        <taxon>Eukaryota</taxon>
        <taxon>Viridiplantae</taxon>
        <taxon>Streptophyta</taxon>
        <taxon>Embryophyta</taxon>
        <taxon>Tracheophyta</taxon>
        <taxon>Spermatophyta</taxon>
        <taxon>Magnoliopsida</taxon>
        <taxon>eudicotyledons</taxon>
        <taxon>Gunneridae</taxon>
        <taxon>Pentapetalae</taxon>
        <taxon>rosids</taxon>
        <taxon>fabids</taxon>
        <taxon>Malpighiales</taxon>
        <taxon>Salicaceae</taxon>
        <taxon>Saliceae</taxon>
        <taxon>Salix</taxon>
    </lineage>
</organism>
<dbReference type="InterPro" id="IPR001650">
    <property type="entry name" value="Helicase_C-like"/>
</dbReference>